<reference evidence="2" key="1">
    <citation type="journal article" date="2022" name="bioRxiv">
        <title>Sequencing and chromosome-scale assembly of the giantPleurodeles waltlgenome.</title>
        <authorList>
            <person name="Brown T."/>
            <person name="Elewa A."/>
            <person name="Iarovenko S."/>
            <person name="Subramanian E."/>
            <person name="Araus A.J."/>
            <person name="Petzold A."/>
            <person name="Susuki M."/>
            <person name="Suzuki K.-i.T."/>
            <person name="Hayashi T."/>
            <person name="Toyoda A."/>
            <person name="Oliveira C."/>
            <person name="Osipova E."/>
            <person name="Leigh N.D."/>
            <person name="Simon A."/>
            <person name="Yun M.H."/>
        </authorList>
    </citation>
    <scope>NUCLEOTIDE SEQUENCE</scope>
    <source>
        <strain evidence="2">20211129_DDA</strain>
        <tissue evidence="2">Liver</tissue>
    </source>
</reference>
<dbReference type="Proteomes" id="UP001066276">
    <property type="component" value="Chromosome 8"/>
</dbReference>
<dbReference type="AlphaFoldDB" id="A0AAV7NRM4"/>
<keyword evidence="1" id="KW-1133">Transmembrane helix</keyword>
<gene>
    <name evidence="2" type="ORF">NDU88_006942</name>
</gene>
<evidence type="ECO:0000313" key="2">
    <source>
        <dbReference type="EMBL" id="KAJ1118755.1"/>
    </source>
</evidence>
<sequence>MAAAGVVWVPAEEVWGRVVFMAVGCPAGGAVLGPGAVAVDVPATVTAAGGATWVVVVVVLVVVVVSKEGPPCGNALHAPEAHSWRYLQAIFRYPDST</sequence>
<dbReference type="EMBL" id="JANPWB010000012">
    <property type="protein sequence ID" value="KAJ1118755.1"/>
    <property type="molecule type" value="Genomic_DNA"/>
</dbReference>
<evidence type="ECO:0000256" key="1">
    <source>
        <dbReference type="SAM" id="Phobius"/>
    </source>
</evidence>
<evidence type="ECO:0008006" key="4">
    <source>
        <dbReference type="Google" id="ProtNLM"/>
    </source>
</evidence>
<name>A0AAV7NRM4_PLEWA</name>
<evidence type="ECO:0000313" key="3">
    <source>
        <dbReference type="Proteomes" id="UP001066276"/>
    </source>
</evidence>
<keyword evidence="1" id="KW-0472">Membrane</keyword>
<comment type="caution">
    <text evidence="2">The sequence shown here is derived from an EMBL/GenBank/DDBJ whole genome shotgun (WGS) entry which is preliminary data.</text>
</comment>
<feature type="transmembrane region" description="Helical" evidence="1">
    <location>
        <begin position="45"/>
        <end position="65"/>
    </location>
</feature>
<protein>
    <recommendedName>
        <fullName evidence="4">Secreted protein</fullName>
    </recommendedName>
</protein>
<organism evidence="2 3">
    <name type="scientific">Pleurodeles waltl</name>
    <name type="common">Iberian ribbed newt</name>
    <dbReference type="NCBI Taxonomy" id="8319"/>
    <lineage>
        <taxon>Eukaryota</taxon>
        <taxon>Metazoa</taxon>
        <taxon>Chordata</taxon>
        <taxon>Craniata</taxon>
        <taxon>Vertebrata</taxon>
        <taxon>Euteleostomi</taxon>
        <taxon>Amphibia</taxon>
        <taxon>Batrachia</taxon>
        <taxon>Caudata</taxon>
        <taxon>Salamandroidea</taxon>
        <taxon>Salamandridae</taxon>
        <taxon>Pleurodelinae</taxon>
        <taxon>Pleurodeles</taxon>
    </lineage>
</organism>
<feature type="transmembrane region" description="Helical" evidence="1">
    <location>
        <begin position="18"/>
        <end position="39"/>
    </location>
</feature>
<accession>A0AAV7NRM4</accession>
<proteinExistence type="predicted"/>
<keyword evidence="1" id="KW-0812">Transmembrane</keyword>
<keyword evidence="3" id="KW-1185">Reference proteome</keyword>